<feature type="transmembrane region" description="Helical" evidence="7">
    <location>
        <begin position="257"/>
        <end position="284"/>
    </location>
</feature>
<dbReference type="OrthoDB" id="5342292at2759"/>
<feature type="transmembrane region" description="Helical" evidence="7">
    <location>
        <begin position="141"/>
        <end position="162"/>
    </location>
</feature>
<dbReference type="GO" id="GO:0016020">
    <property type="term" value="C:membrane"/>
    <property type="evidence" value="ECO:0007669"/>
    <property type="project" value="UniProtKB-SubCell"/>
</dbReference>
<dbReference type="InterPro" id="IPR052337">
    <property type="entry name" value="SAT4-like"/>
</dbReference>
<comment type="similarity">
    <text evidence="5">Belongs to the SAT4 family.</text>
</comment>
<reference evidence="10 11" key="1">
    <citation type="submission" date="2016-04" db="EMBL/GenBank/DDBJ databases">
        <title>A degradative enzymes factory behind the ericoid mycorrhizal symbiosis.</title>
        <authorList>
            <consortium name="DOE Joint Genome Institute"/>
            <person name="Martino E."/>
            <person name="Morin E."/>
            <person name="Grelet G."/>
            <person name="Kuo A."/>
            <person name="Kohler A."/>
            <person name="Daghino S."/>
            <person name="Barry K."/>
            <person name="Choi C."/>
            <person name="Cichocki N."/>
            <person name="Clum A."/>
            <person name="Copeland A."/>
            <person name="Hainaut M."/>
            <person name="Haridas S."/>
            <person name="Labutti K."/>
            <person name="Lindquist E."/>
            <person name="Lipzen A."/>
            <person name="Khouja H.-R."/>
            <person name="Murat C."/>
            <person name="Ohm R."/>
            <person name="Olson A."/>
            <person name="Spatafora J."/>
            <person name="Veneault-Fourrey C."/>
            <person name="Henrissat B."/>
            <person name="Grigoriev I."/>
            <person name="Martin F."/>
            <person name="Perotto S."/>
        </authorList>
    </citation>
    <scope>NUCLEOTIDE SEQUENCE [LARGE SCALE GENOMIC DNA]</scope>
    <source>
        <strain evidence="10 11">F</strain>
    </source>
</reference>
<organism evidence="10 11">
    <name type="scientific">Hyaloscypha variabilis (strain UAMH 11265 / GT02V1 / F)</name>
    <name type="common">Meliniomyces variabilis</name>
    <dbReference type="NCBI Taxonomy" id="1149755"/>
    <lineage>
        <taxon>Eukaryota</taxon>
        <taxon>Fungi</taxon>
        <taxon>Dikarya</taxon>
        <taxon>Ascomycota</taxon>
        <taxon>Pezizomycotina</taxon>
        <taxon>Leotiomycetes</taxon>
        <taxon>Helotiales</taxon>
        <taxon>Hyaloscyphaceae</taxon>
        <taxon>Hyaloscypha</taxon>
        <taxon>Hyaloscypha variabilis</taxon>
    </lineage>
</organism>
<gene>
    <name evidence="10" type="ORF">L207DRAFT_536910</name>
</gene>
<dbReference type="Pfam" id="PF20684">
    <property type="entry name" value="Fung_rhodopsin"/>
    <property type="match status" value="1"/>
</dbReference>
<keyword evidence="3 7" id="KW-1133">Transmembrane helix</keyword>
<keyword evidence="4 7" id="KW-0472">Membrane</keyword>
<dbReference type="PANTHER" id="PTHR33048:SF47">
    <property type="entry name" value="INTEGRAL MEMBRANE PROTEIN-RELATED"/>
    <property type="match status" value="1"/>
</dbReference>
<evidence type="ECO:0000256" key="6">
    <source>
        <dbReference type="SAM" id="MobiDB-lite"/>
    </source>
</evidence>
<feature type="compositionally biased region" description="Polar residues" evidence="6">
    <location>
        <begin position="383"/>
        <end position="397"/>
    </location>
</feature>
<keyword evidence="11" id="KW-1185">Reference proteome</keyword>
<dbReference type="AlphaFoldDB" id="A0A2J6QYT5"/>
<evidence type="ECO:0000256" key="2">
    <source>
        <dbReference type="ARBA" id="ARBA00022692"/>
    </source>
</evidence>
<dbReference type="STRING" id="1149755.A0A2J6QYT5"/>
<feature type="transmembrane region" description="Helical" evidence="7">
    <location>
        <begin position="182"/>
        <end position="204"/>
    </location>
</feature>
<dbReference type="InterPro" id="IPR049326">
    <property type="entry name" value="Rhodopsin_dom_fungi"/>
</dbReference>
<protein>
    <recommendedName>
        <fullName evidence="9">Rhodopsin domain-containing protein</fullName>
    </recommendedName>
</protein>
<feature type="domain" description="Rhodopsin" evidence="9">
    <location>
        <begin position="121"/>
        <end position="358"/>
    </location>
</feature>
<keyword evidence="8" id="KW-0732">Signal</keyword>
<evidence type="ECO:0000259" key="9">
    <source>
        <dbReference type="Pfam" id="PF20684"/>
    </source>
</evidence>
<evidence type="ECO:0000313" key="11">
    <source>
        <dbReference type="Proteomes" id="UP000235786"/>
    </source>
</evidence>
<feature type="chain" id="PRO_5014456093" description="Rhodopsin domain-containing protein" evidence="8">
    <location>
        <begin position="19"/>
        <end position="434"/>
    </location>
</feature>
<feature type="signal peptide" evidence="8">
    <location>
        <begin position="1"/>
        <end position="18"/>
    </location>
</feature>
<sequence>MLVALLFALSLCWRQVVAAENLTLVDIITQTPKCALSCVLNSIPTTAFVDVATLSNALCSNTTRLSNVSVCVQTTCDWTDQVNTSRVEDMLCASFPMESQSSSLIVLAAVLASVVFPIVGLKLYTRWTTSGQLWLDDYTSLAAAICLATIAGMDIAGASMGLGKHYWNINTEHYTMLYQMFYASQIIYVAVQVFSKTSILLLYLRVFTRRWFTITCHLCIVFLALHGIAFILAVSFQCKPVDSIWNPRITTGKCLNLTAIGVAGAILSIVEDFVILILPISEIFNLQMSQSKKWGLVLLFGIGSFACVTSGIRLKYFLSFGKSFDPTWDYINVIKWSIIEEFTAVLCTALPSMRSVFRHTFGLLSDALQYLSGSFTTRRDHSQPSGDKASSVQSLTTDPRHRHPSIADSVLEIRRTVEVNVTTDPKRELQFLAS</sequence>
<evidence type="ECO:0000256" key="4">
    <source>
        <dbReference type="ARBA" id="ARBA00023136"/>
    </source>
</evidence>
<dbReference type="Proteomes" id="UP000235786">
    <property type="component" value="Unassembled WGS sequence"/>
</dbReference>
<feature type="region of interest" description="Disordered" evidence="6">
    <location>
        <begin position="376"/>
        <end position="403"/>
    </location>
</feature>
<feature type="transmembrane region" description="Helical" evidence="7">
    <location>
        <begin position="211"/>
        <end position="237"/>
    </location>
</feature>
<dbReference type="EMBL" id="KZ613962">
    <property type="protein sequence ID" value="PMD31423.1"/>
    <property type="molecule type" value="Genomic_DNA"/>
</dbReference>
<evidence type="ECO:0000256" key="7">
    <source>
        <dbReference type="SAM" id="Phobius"/>
    </source>
</evidence>
<name>A0A2J6QYT5_HYAVF</name>
<evidence type="ECO:0000256" key="3">
    <source>
        <dbReference type="ARBA" id="ARBA00022989"/>
    </source>
</evidence>
<evidence type="ECO:0000313" key="10">
    <source>
        <dbReference type="EMBL" id="PMD31423.1"/>
    </source>
</evidence>
<accession>A0A2J6QYT5</accession>
<feature type="transmembrane region" description="Helical" evidence="7">
    <location>
        <begin position="104"/>
        <end position="121"/>
    </location>
</feature>
<evidence type="ECO:0000256" key="8">
    <source>
        <dbReference type="SAM" id="SignalP"/>
    </source>
</evidence>
<keyword evidence="2 7" id="KW-0812">Transmembrane</keyword>
<evidence type="ECO:0000256" key="5">
    <source>
        <dbReference type="ARBA" id="ARBA00038359"/>
    </source>
</evidence>
<feature type="transmembrane region" description="Helical" evidence="7">
    <location>
        <begin position="296"/>
        <end position="318"/>
    </location>
</feature>
<comment type="subcellular location">
    <subcellularLocation>
        <location evidence="1">Membrane</location>
        <topology evidence="1">Multi-pass membrane protein</topology>
    </subcellularLocation>
</comment>
<evidence type="ECO:0000256" key="1">
    <source>
        <dbReference type="ARBA" id="ARBA00004141"/>
    </source>
</evidence>
<dbReference type="PANTHER" id="PTHR33048">
    <property type="entry name" value="PTH11-LIKE INTEGRAL MEMBRANE PROTEIN (AFU_ORTHOLOGUE AFUA_5G11245)"/>
    <property type="match status" value="1"/>
</dbReference>
<proteinExistence type="inferred from homology"/>